<protein>
    <recommendedName>
        <fullName evidence="5">Copper resistance protein C</fullName>
    </recommendedName>
</protein>
<evidence type="ECO:0000256" key="4">
    <source>
        <dbReference type="ARBA" id="ARBA00023008"/>
    </source>
</evidence>
<dbReference type="Gene3D" id="2.60.40.1220">
    <property type="match status" value="1"/>
</dbReference>
<name>A0A2A5C977_9GAMM</name>
<evidence type="ECO:0000313" key="9">
    <source>
        <dbReference type="Proteomes" id="UP000228987"/>
    </source>
</evidence>
<dbReference type="EMBL" id="NVWI01000010">
    <property type="protein sequence ID" value="PCJ40135.1"/>
    <property type="molecule type" value="Genomic_DNA"/>
</dbReference>
<dbReference type="Proteomes" id="UP000228987">
    <property type="component" value="Unassembled WGS sequence"/>
</dbReference>
<keyword evidence="5" id="KW-0574">Periplasm</keyword>
<gene>
    <name evidence="8" type="ORF">COA71_11530</name>
</gene>
<dbReference type="GO" id="GO:0030313">
    <property type="term" value="C:cell envelope"/>
    <property type="evidence" value="ECO:0007669"/>
    <property type="project" value="UniProtKB-SubCell"/>
</dbReference>
<dbReference type="InterPro" id="IPR032694">
    <property type="entry name" value="CopC/D"/>
</dbReference>
<evidence type="ECO:0000259" key="7">
    <source>
        <dbReference type="Pfam" id="PF04234"/>
    </source>
</evidence>
<keyword evidence="2 5" id="KW-0479">Metal-binding</keyword>
<dbReference type="InterPro" id="IPR014755">
    <property type="entry name" value="Cu-Rt/internalin_Ig-like"/>
</dbReference>
<organism evidence="8 9">
    <name type="scientific">SAR86 cluster bacterium</name>
    <dbReference type="NCBI Taxonomy" id="2030880"/>
    <lineage>
        <taxon>Bacteria</taxon>
        <taxon>Pseudomonadati</taxon>
        <taxon>Pseudomonadota</taxon>
        <taxon>Gammaproteobacteria</taxon>
        <taxon>SAR86 cluster</taxon>
    </lineage>
</organism>
<feature type="chain" id="PRO_5012833898" description="Copper resistance protein C" evidence="6">
    <location>
        <begin position="26"/>
        <end position="139"/>
    </location>
</feature>
<evidence type="ECO:0000256" key="6">
    <source>
        <dbReference type="SAM" id="SignalP"/>
    </source>
</evidence>
<evidence type="ECO:0000256" key="5">
    <source>
        <dbReference type="RuleBase" id="RU369037"/>
    </source>
</evidence>
<comment type="subcellular location">
    <subcellularLocation>
        <location evidence="1">Cell envelope</location>
    </subcellularLocation>
    <subcellularLocation>
        <location evidence="5">Periplasm</location>
    </subcellularLocation>
</comment>
<dbReference type="AlphaFoldDB" id="A0A2A5C977"/>
<dbReference type="GO" id="GO:0042597">
    <property type="term" value="C:periplasmic space"/>
    <property type="evidence" value="ECO:0007669"/>
    <property type="project" value="UniProtKB-SubCell"/>
</dbReference>
<dbReference type="GO" id="GO:0006825">
    <property type="term" value="P:copper ion transport"/>
    <property type="evidence" value="ECO:0007669"/>
    <property type="project" value="InterPro"/>
</dbReference>
<evidence type="ECO:0000256" key="3">
    <source>
        <dbReference type="ARBA" id="ARBA00022729"/>
    </source>
</evidence>
<reference evidence="9" key="1">
    <citation type="submission" date="2017-08" db="EMBL/GenBank/DDBJ databases">
        <title>A dynamic microbial community with high functional redundancy inhabits the cold, oxic subseafloor aquifer.</title>
        <authorList>
            <person name="Tully B.J."/>
            <person name="Wheat C.G."/>
            <person name="Glazer B.T."/>
            <person name="Huber J.A."/>
        </authorList>
    </citation>
    <scope>NUCLEOTIDE SEQUENCE [LARGE SCALE GENOMIC DNA]</scope>
</reference>
<dbReference type="GO" id="GO:0005507">
    <property type="term" value="F:copper ion binding"/>
    <property type="evidence" value="ECO:0007669"/>
    <property type="project" value="UniProtKB-UniRule"/>
</dbReference>
<dbReference type="PANTHER" id="PTHR34820">
    <property type="entry name" value="INNER MEMBRANE PROTEIN YEBZ"/>
    <property type="match status" value="1"/>
</dbReference>
<feature type="signal peptide" evidence="6">
    <location>
        <begin position="1"/>
        <end position="25"/>
    </location>
</feature>
<dbReference type="GO" id="GO:0046688">
    <property type="term" value="P:response to copper ion"/>
    <property type="evidence" value="ECO:0007669"/>
    <property type="project" value="UniProtKB-UniRule"/>
</dbReference>
<sequence>MKIVKLLSLVLLVSASVLSSTGLLAHTALAVTAPADGAVLNEGPENITLRFTDEVRLLQLSLINSASHAVEINFTPTANADRTFSLMMPTLATDTYTVEWTAMGSDSHRVEGEFSFTVDTAAVESMGEHHNMPAHHDAD</sequence>
<proteinExistence type="inferred from homology"/>
<comment type="function">
    <text evidence="5">Involved in copper resistance.</text>
</comment>
<comment type="caution">
    <text evidence="8">The sequence shown here is derived from an EMBL/GenBank/DDBJ whole genome shotgun (WGS) entry which is preliminary data.</text>
</comment>
<keyword evidence="3 5" id="KW-0732">Signal</keyword>
<comment type="similarity">
    <text evidence="5">Belongs to the CopC family.</text>
</comment>
<keyword evidence="4 5" id="KW-0186">Copper</keyword>
<dbReference type="InterPro" id="IPR014756">
    <property type="entry name" value="Ig_E-set"/>
</dbReference>
<evidence type="ECO:0000313" key="8">
    <source>
        <dbReference type="EMBL" id="PCJ40135.1"/>
    </source>
</evidence>
<dbReference type="GO" id="GO:0005886">
    <property type="term" value="C:plasma membrane"/>
    <property type="evidence" value="ECO:0007669"/>
    <property type="project" value="TreeGrafter"/>
</dbReference>
<accession>A0A2A5C977</accession>
<feature type="domain" description="CopC" evidence="7">
    <location>
        <begin position="26"/>
        <end position="118"/>
    </location>
</feature>
<dbReference type="InterPro" id="IPR007348">
    <property type="entry name" value="CopC_dom"/>
</dbReference>
<evidence type="ECO:0000256" key="2">
    <source>
        <dbReference type="ARBA" id="ARBA00022723"/>
    </source>
</evidence>
<evidence type="ECO:0000256" key="1">
    <source>
        <dbReference type="ARBA" id="ARBA00004196"/>
    </source>
</evidence>
<dbReference type="Pfam" id="PF04234">
    <property type="entry name" value="CopC"/>
    <property type="match status" value="1"/>
</dbReference>
<dbReference type="SUPFAM" id="SSF81296">
    <property type="entry name" value="E set domains"/>
    <property type="match status" value="1"/>
</dbReference>
<dbReference type="PANTHER" id="PTHR34820:SF4">
    <property type="entry name" value="INNER MEMBRANE PROTEIN YEBZ"/>
    <property type="match status" value="1"/>
</dbReference>